<dbReference type="Proteomes" id="UP001642360">
    <property type="component" value="Unassembled WGS sequence"/>
</dbReference>
<dbReference type="InterPro" id="IPR002939">
    <property type="entry name" value="DnaJ_C"/>
</dbReference>
<dbReference type="CDD" id="cd10747">
    <property type="entry name" value="DnaJ_C"/>
    <property type="match status" value="1"/>
</dbReference>
<keyword evidence="4" id="KW-1185">Reference proteome</keyword>
<dbReference type="EMBL" id="CAUOFW020003536">
    <property type="protein sequence ID" value="CAK9160524.1"/>
    <property type="molecule type" value="Genomic_DNA"/>
</dbReference>
<organism evidence="3 4">
    <name type="scientific">Ilex paraguariensis</name>
    <name type="common">yerba mate</name>
    <dbReference type="NCBI Taxonomy" id="185542"/>
    <lineage>
        <taxon>Eukaryota</taxon>
        <taxon>Viridiplantae</taxon>
        <taxon>Streptophyta</taxon>
        <taxon>Embryophyta</taxon>
        <taxon>Tracheophyta</taxon>
        <taxon>Spermatophyta</taxon>
        <taxon>Magnoliopsida</taxon>
        <taxon>eudicotyledons</taxon>
        <taxon>Gunneridae</taxon>
        <taxon>Pentapetalae</taxon>
        <taxon>asterids</taxon>
        <taxon>campanulids</taxon>
        <taxon>Aquifoliales</taxon>
        <taxon>Aquifoliaceae</taxon>
        <taxon>Ilex</taxon>
    </lineage>
</organism>
<evidence type="ECO:0000256" key="1">
    <source>
        <dbReference type="ARBA" id="ARBA00023186"/>
    </source>
</evidence>
<proteinExistence type="predicted"/>
<feature type="domain" description="Chaperone DnaJ C-terminal" evidence="2">
    <location>
        <begin position="74"/>
        <end position="193"/>
    </location>
</feature>
<name>A0ABC8SZB7_9AQUA</name>
<evidence type="ECO:0000313" key="4">
    <source>
        <dbReference type="Proteomes" id="UP001642360"/>
    </source>
</evidence>
<protein>
    <recommendedName>
        <fullName evidence="2">Chaperone DnaJ C-terminal domain-containing protein</fullName>
    </recommendedName>
</protein>
<accession>A0ABC8SZB7</accession>
<dbReference type="InterPro" id="IPR008971">
    <property type="entry name" value="HSP40/DnaJ_pept-bd"/>
</dbReference>
<dbReference type="AlphaFoldDB" id="A0ABC8SZB7"/>
<dbReference type="InterPro" id="IPR051339">
    <property type="entry name" value="DnaJ_subfamily_B"/>
</dbReference>
<dbReference type="SUPFAM" id="SSF49493">
    <property type="entry name" value="HSP40/DnaJ peptide-binding domain"/>
    <property type="match status" value="3"/>
</dbReference>
<comment type="caution">
    <text evidence="3">The sequence shown here is derived from an EMBL/GenBank/DDBJ whole genome shotgun (WGS) entry which is preliminary data.</text>
</comment>
<evidence type="ECO:0000259" key="2">
    <source>
        <dbReference type="Pfam" id="PF01556"/>
    </source>
</evidence>
<sequence length="212" mass="23805">MDASRRSRLQEMLIVQEEEILHIRVKPGWKKGTKITFKGKGDQKPGTLPADIAFVMDEKRHPVYKRLGDDLELGVEIPLPGWKKGTKITFKGKGDQKPGTLQADIAFVIDEKRHPVYKRLGNDLELGVEIPLVQALTCCTITIPLLGGEKMTLSFDDILYQGCEKIIPGQGMPKPNEEGRRGDLQVKFLIKFPDELSQVQRSEIVGILRDCS</sequence>
<dbReference type="Gene3D" id="2.60.260.20">
    <property type="entry name" value="Urease metallochaperone UreE, N-terminal domain"/>
    <property type="match status" value="3"/>
</dbReference>
<gene>
    <name evidence="3" type="ORF">ILEXP_LOCUS29294</name>
</gene>
<dbReference type="PANTHER" id="PTHR24078">
    <property type="entry name" value="DNAJ HOMOLOG SUBFAMILY C MEMBER"/>
    <property type="match status" value="1"/>
</dbReference>
<dbReference type="Pfam" id="PF01556">
    <property type="entry name" value="DnaJ_C"/>
    <property type="match status" value="1"/>
</dbReference>
<dbReference type="FunFam" id="2.60.260.20:FF:000006">
    <property type="entry name" value="DnaJ subfamily B member 13"/>
    <property type="match status" value="1"/>
</dbReference>
<reference evidence="3 4" key="1">
    <citation type="submission" date="2024-02" db="EMBL/GenBank/DDBJ databases">
        <authorList>
            <person name="Vignale AGUSTIN F."/>
            <person name="Sosa J E."/>
            <person name="Modenutti C."/>
        </authorList>
    </citation>
    <scope>NUCLEOTIDE SEQUENCE [LARGE SCALE GENOMIC DNA]</scope>
</reference>
<dbReference type="PANTHER" id="PTHR24078:SF522">
    <property type="entry name" value="DNAJ CHAPERONE C-TERMINAL DOMAIN-CONTAINING PROTEIN"/>
    <property type="match status" value="1"/>
</dbReference>
<evidence type="ECO:0000313" key="3">
    <source>
        <dbReference type="EMBL" id="CAK9160524.1"/>
    </source>
</evidence>
<keyword evidence="1" id="KW-0143">Chaperone</keyword>